<protein>
    <submittedName>
        <fullName evidence="1">Uncharacterized protein</fullName>
    </submittedName>
</protein>
<proteinExistence type="predicted"/>
<reference evidence="1" key="1">
    <citation type="submission" date="2018-10" db="EMBL/GenBank/DDBJ databases">
        <title>Effector identification in a new, highly contiguous assembly of the strawberry crown rot pathogen Phytophthora cactorum.</title>
        <authorList>
            <person name="Armitage A.D."/>
            <person name="Nellist C.F."/>
            <person name="Bates H."/>
            <person name="Vickerstaff R.J."/>
            <person name="Harrison R.J."/>
        </authorList>
    </citation>
    <scope>NUCLEOTIDE SEQUENCE</scope>
    <source>
        <strain evidence="1">15-7</strain>
        <strain evidence="2">4040</strain>
    </source>
</reference>
<evidence type="ECO:0000313" key="3">
    <source>
        <dbReference type="Proteomes" id="UP000735874"/>
    </source>
</evidence>
<sequence length="137" mass="14918">MSCRDTCGLSRSIPRVLWGSLRSPGNISKYPALGATAEAWTSHRRAPPLAQSRILGLSPIHQLAFVLEKQYSGVQLKLVFWVYYNAQASLQHTAEFIKANAAMAPFSLLGINITLDALTTHSVLAHSEKACLLGLQS</sequence>
<name>A0A8T0ZG28_9STRA</name>
<evidence type="ECO:0000313" key="1">
    <source>
        <dbReference type="EMBL" id="KAG2861314.1"/>
    </source>
</evidence>
<dbReference type="EMBL" id="RCMK01000662">
    <property type="protein sequence ID" value="KAG2917276.1"/>
    <property type="molecule type" value="Genomic_DNA"/>
</dbReference>
<accession>A0A8T0ZG28</accession>
<comment type="caution">
    <text evidence="1">The sequence shown here is derived from an EMBL/GenBank/DDBJ whole genome shotgun (WGS) entry which is preliminary data.</text>
</comment>
<gene>
    <name evidence="1" type="ORF">PC113_g7306</name>
    <name evidence="2" type="ORF">PC117_g17505</name>
</gene>
<dbReference type="Proteomes" id="UP000735874">
    <property type="component" value="Unassembled WGS sequence"/>
</dbReference>
<dbReference type="EMBL" id="RCMG01000158">
    <property type="protein sequence ID" value="KAG2861314.1"/>
    <property type="molecule type" value="Genomic_DNA"/>
</dbReference>
<dbReference type="Proteomes" id="UP000736787">
    <property type="component" value="Unassembled WGS sequence"/>
</dbReference>
<dbReference type="AlphaFoldDB" id="A0A8T0ZG28"/>
<organism evidence="1 3">
    <name type="scientific">Phytophthora cactorum</name>
    <dbReference type="NCBI Taxonomy" id="29920"/>
    <lineage>
        <taxon>Eukaryota</taxon>
        <taxon>Sar</taxon>
        <taxon>Stramenopiles</taxon>
        <taxon>Oomycota</taxon>
        <taxon>Peronosporomycetes</taxon>
        <taxon>Peronosporales</taxon>
        <taxon>Peronosporaceae</taxon>
        <taxon>Phytophthora</taxon>
    </lineage>
</organism>
<evidence type="ECO:0000313" key="2">
    <source>
        <dbReference type="EMBL" id="KAG2917276.1"/>
    </source>
</evidence>